<evidence type="ECO:0000313" key="3">
    <source>
        <dbReference type="Proteomes" id="UP001139193"/>
    </source>
</evidence>
<feature type="compositionally biased region" description="Low complexity" evidence="1">
    <location>
        <begin position="33"/>
        <end position="47"/>
    </location>
</feature>
<name>A0A9X1VIX4_9BACT</name>
<dbReference type="EMBL" id="JALBGC010000005">
    <property type="protein sequence ID" value="MCI1189465.1"/>
    <property type="molecule type" value="Genomic_DNA"/>
</dbReference>
<gene>
    <name evidence="2" type="ORF">MON38_18745</name>
</gene>
<dbReference type="RefSeq" id="WP_241937691.1">
    <property type="nucleotide sequence ID" value="NZ_JALBGC010000005.1"/>
</dbReference>
<protein>
    <submittedName>
        <fullName evidence="2">Uncharacterized protein</fullName>
    </submittedName>
</protein>
<dbReference type="Proteomes" id="UP001139193">
    <property type="component" value="Unassembled WGS sequence"/>
</dbReference>
<organism evidence="2 3">
    <name type="scientific">Hymenobacter cyanobacteriorum</name>
    <dbReference type="NCBI Taxonomy" id="2926463"/>
    <lineage>
        <taxon>Bacteria</taxon>
        <taxon>Pseudomonadati</taxon>
        <taxon>Bacteroidota</taxon>
        <taxon>Cytophagia</taxon>
        <taxon>Cytophagales</taxon>
        <taxon>Hymenobacteraceae</taxon>
        <taxon>Hymenobacter</taxon>
    </lineage>
</organism>
<reference evidence="2" key="1">
    <citation type="submission" date="2022-03" db="EMBL/GenBank/DDBJ databases">
        <title>Bacterial whole genome sequence for Hymenobacter sp. DH14.</title>
        <authorList>
            <person name="Le V."/>
        </authorList>
    </citation>
    <scope>NUCLEOTIDE SEQUENCE</scope>
    <source>
        <strain evidence="2">DH14</strain>
    </source>
</reference>
<dbReference type="AlphaFoldDB" id="A0A9X1VIX4"/>
<sequence length="278" mass="30723">MRNPFLSDGLLLALLLLSFSSFARIPYRNPRPAATAGATTPATTRPADYPLTPAPHYATGGHPGTYRLPDGSWHPAEIFGPDMADRVRLRPENLTDYAVFWPGEVSAYVVRGDTFVTVPAFVQRKGHRLVPASFARRQYRDNQYEVLLVQAPTPEVLRTFNTPVVPNGPVVTAAGLESMPKPVANPSDAYATSFFGFLMDMFVFPRAYQTTLLRHAGQVEALPTQPGAYRRRMLQLLADDPALCARLRAGELNARFEAPQLLAAYAADRREAILQARK</sequence>
<accession>A0A9X1VIX4</accession>
<evidence type="ECO:0000256" key="1">
    <source>
        <dbReference type="SAM" id="MobiDB-lite"/>
    </source>
</evidence>
<comment type="caution">
    <text evidence="2">The sequence shown here is derived from an EMBL/GenBank/DDBJ whole genome shotgun (WGS) entry which is preliminary data.</text>
</comment>
<feature type="region of interest" description="Disordered" evidence="1">
    <location>
        <begin position="33"/>
        <end position="63"/>
    </location>
</feature>
<proteinExistence type="predicted"/>
<keyword evidence="3" id="KW-1185">Reference proteome</keyword>
<evidence type="ECO:0000313" key="2">
    <source>
        <dbReference type="EMBL" id="MCI1189465.1"/>
    </source>
</evidence>